<evidence type="ECO:0000313" key="3">
    <source>
        <dbReference type="Proteomes" id="UP001189429"/>
    </source>
</evidence>
<protein>
    <submittedName>
        <fullName evidence="2">Uncharacterized protein</fullName>
    </submittedName>
</protein>
<comment type="caution">
    <text evidence="2">The sequence shown here is derived from an EMBL/GenBank/DDBJ whole genome shotgun (WGS) entry which is preliminary data.</text>
</comment>
<sequence>DYEPAWADVRSRMTSGASVDEAWKEVVRMTETALIDRCGLSEQGSKYRGSWTPAHQWISQWVFEARRAASLSTTHSRLDGLLSLRRLSSRLPPNADGDMADQQRLNMCKALAFIGSVFDSLGVPSAGCLAEIAGAIAKQYIEDAMKLARKRFGNGIDQQHALGGKGLHAFTREPMPWHPRPLAADAPDGEDEPPLPVPADQQTCVE</sequence>
<dbReference type="Proteomes" id="UP001189429">
    <property type="component" value="Unassembled WGS sequence"/>
</dbReference>
<keyword evidence="3" id="KW-1185">Reference proteome</keyword>
<feature type="non-terminal residue" evidence="2">
    <location>
        <position position="1"/>
    </location>
</feature>
<evidence type="ECO:0000313" key="2">
    <source>
        <dbReference type="EMBL" id="CAK0835040.1"/>
    </source>
</evidence>
<reference evidence="2" key="1">
    <citation type="submission" date="2023-10" db="EMBL/GenBank/DDBJ databases">
        <authorList>
            <person name="Chen Y."/>
            <person name="Shah S."/>
            <person name="Dougan E. K."/>
            <person name="Thang M."/>
            <person name="Chan C."/>
        </authorList>
    </citation>
    <scope>NUCLEOTIDE SEQUENCE [LARGE SCALE GENOMIC DNA]</scope>
</reference>
<proteinExistence type="predicted"/>
<organism evidence="2 3">
    <name type="scientific">Prorocentrum cordatum</name>
    <dbReference type="NCBI Taxonomy" id="2364126"/>
    <lineage>
        <taxon>Eukaryota</taxon>
        <taxon>Sar</taxon>
        <taxon>Alveolata</taxon>
        <taxon>Dinophyceae</taxon>
        <taxon>Prorocentrales</taxon>
        <taxon>Prorocentraceae</taxon>
        <taxon>Prorocentrum</taxon>
    </lineage>
</organism>
<accession>A0ABN9SSP2</accession>
<feature type="region of interest" description="Disordered" evidence="1">
    <location>
        <begin position="174"/>
        <end position="206"/>
    </location>
</feature>
<dbReference type="EMBL" id="CAUYUJ010012980">
    <property type="protein sequence ID" value="CAK0835040.1"/>
    <property type="molecule type" value="Genomic_DNA"/>
</dbReference>
<evidence type="ECO:0000256" key="1">
    <source>
        <dbReference type="SAM" id="MobiDB-lite"/>
    </source>
</evidence>
<name>A0ABN9SSP2_9DINO</name>
<feature type="non-terminal residue" evidence="2">
    <location>
        <position position="206"/>
    </location>
</feature>
<gene>
    <name evidence="2" type="ORF">PCOR1329_LOCUS32220</name>
</gene>